<evidence type="ECO:0000256" key="11">
    <source>
        <dbReference type="RuleBase" id="RU003567"/>
    </source>
</evidence>
<dbReference type="PANTHER" id="PTHR10381:SF15">
    <property type="entry name" value="CHLOROPLASTIC ATP-DEPENDENT CLP PROTEASE PROTEOLYTIC SUBUNIT 1"/>
    <property type="match status" value="1"/>
</dbReference>
<dbReference type="GeneID" id="22160192"/>
<dbReference type="PROSITE" id="PS00381">
    <property type="entry name" value="CLP_PROTEASE_SER"/>
    <property type="match status" value="1"/>
</dbReference>
<feature type="active site" evidence="7 9">
    <location>
        <position position="126"/>
    </location>
</feature>
<keyword evidence="5 7" id="KW-0720">Serine protease</keyword>
<dbReference type="InterPro" id="IPR033135">
    <property type="entry name" value="ClpP_His_AS"/>
</dbReference>
<dbReference type="GO" id="GO:0009368">
    <property type="term" value="C:endopeptidase Clp complex"/>
    <property type="evidence" value="ECO:0007669"/>
    <property type="project" value="TreeGrafter"/>
</dbReference>
<evidence type="ECO:0000256" key="3">
    <source>
        <dbReference type="ARBA" id="ARBA00022670"/>
    </source>
</evidence>
<dbReference type="Gene3D" id="3.90.226.10">
    <property type="entry name" value="2-enoyl-CoA Hydratase, Chain A, domain 1"/>
    <property type="match status" value="1"/>
</dbReference>
<dbReference type="HAMAP" id="MF_00444">
    <property type="entry name" value="ClpP"/>
    <property type="match status" value="1"/>
</dbReference>
<comment type="function">
    <text evidence="7">Cleaves peptides in various proteins in a process that requires ATP hydrolysis. Has a chymotrypsin-like activity. Plays a major role in the degradation of misfolded proteins.</text>
</comment>
<feature type="active site" description="Nucleophile" evidence="7">
    <location>
        <position position="101"/>
    </location>
</feature>
<dbReference type="CDD" id="cd07017">
    <property type="entry name" value="S14_ClpP_2"/>
    <property type="match status" value="1"/>
</dbReference>
<geneLocation type="chloroplast" evidence="13"/>
<comment type="subcellular location">
    <subcellularLocation>
        <location evidence="7">Plastid</location>
        <location evidence="7">Chloroplast stroma</location>
    </subcellularLocation>
</comment>
<dbReference type="Pfam" id="PF00574">
    <property type="entry name" value="CLP_protease"/>
    <property type="match status" value="1"/>
</dbReference>
<dbReference type="InterPro" id="IPR018215">
    <property type="entry name" value="ClpP_Ser_AS"/>
</dbReference>
<keyword evidence="13" id="KW-0150">Chloroplast</keyword>
<dbReference type="GO" id="GO:0006515">
    <property type="term" value="P:protein quality control for misfolded or incompletely synthesized proteins"/>
    <property type="evidence" value="ECO:0007669"/>
    <property type="project" value="TreeGrafter"/>
</dbReference>
<evidence type="ECO:0000256" key="12">
    <source>
        <dbReference type="SAM" id="MobiDB-lite"/>
    </source>
</evidence>
<dbReference type="EC" id="3.4.21.92" evidence="7 10"/>
<proteinExistence type="inferred from homology"/>
<dbReference type="GO" id="GO:0004252">
    <property type="term" value="F:serine-type endopeptidase activity"/>
    <property type="evidence" value="ECO:0007669"/>
    <property type="project" value="UniProtKB-UniRule"/>
</dbReference>
<evidence type="ECO:0000256" key="9">
    <source>
        <dbReference type="PROSITE-ProRule" id="PRU10086"/>
    </source>
</evidence>
<gene>
    <name evidence="7 13" type="primary">clpP</name>
</gene>
<comment type="similarity">
    <text evidence="1 7 11">Belongs to the peptidase S14 family.</text>
</comment>
<dbReference type="GO" id="GO:0051117">
    <property type="term" value="F:ATPase binding"/>
    <property type="evidence" value="ECO:0007669"/>
    <property type="project" value="TreeGrafter"/>
</dbReference>
<dbReference type="PRINTS" id="PR00127">
    <property type="entry name" value="CLPPROTEASEP"/>
</dbReference>
<evidence type="ECO:0000256" key="7">
    <source>
        <dbReference type="HAMAP-Rule" id="MF_00444"/>
    </source>
</evidence>
<accession>A0A097KNT6</accession>
<dbReference type="PROSITE" id="PS00382">
    <property type="entry name" value="CLP_PROTEASE_HIS"/>
    <property type="match status" value="1"/>
</dbReference>
<feature type="region of interest" description="Disordered" evidence="12">
    <location>
        <begin position="355"/>
        <end position="385"/>
    </location>
</feature>
<dbReference type="AlphaFoldDB" id="A0A097KNT6"/>
<organism evidence="13">
    <name type="scientific">Choricystis parasitica</name>
    <dbReference type="NCBI Taxonomy" id="41300"/>
    <lineage>
        <taxon>Eukaryota</taxon>
        <taxon>Viridiplantae</taxon>
        <taxon>Chlorophyta</taxon>
        <taxon>core chlorophytes</taxon>
        <taxon>Trebouxiophyceae</taxon>
        <taxon>Trebouxiophyceae incertae sedis</taxon>
        <taxon>Choricystis clade</taxon>
        <taxon>Choricystis</taxon>
    </lineage>
</organism>
<protein>
    <recommendedName>
        <fullName evidence="7 11">ATP-dependent Clp protease proteolytic subunit</fullName>
        <ecNumber evidence="7 10">3.4.21.92</ecNumber>
    </recommendedName>
    <alternativeName>
        <fullName evidence="7">Endopeptidase Clp</fullName>
    </alternativeName>
</protein>
<dbReference type="InterPro" id="IPR023562">
    <property type="entry name" value="ClpP/TepA"/>
</dbReference>
<dbReference type="InterPro" id="IPR001907">
    <property type="entry name" value="ClpP"/>
</dbReference>
<dbReference type="SUPFAM" id="SSF52096">
    <property type="entry name" value="ClpP/crotonase"/>
    <property type="match status" value="1"/>
</dbReference>
<keyword evidence="4 7" id="KW-0378">Hydrolase</keyword>
<evidence type="ECO:0000256" key="6">
    <source>
        <dbReference type="ARBA" id="ARBA00034021"/>
    </source>
</evidence>
<dbReference type="PANTHER" id="PTHR10381">
    <property type="entry name" value="ATP-DEPENDENT CLP PROTEASE PROTEOLYTIC SUBUNIT"/>
    <property type="match status" value="1"/>
</dbReference>
<evidence type="ECO:0000256" key="10">
    <source>
        <dbReference type="RuleBase" id="RU000549"/>
    </source>
</evidence>
<keyword evidence="3 7" id="KW-0645">Protease</keyword>
<comment type="catalytic activity">
    <reaction evidence="6 7 9">
        <text>Hydrolysis of proteins to small peptides in the presence of ATP and magnesium. alpha-casein is the usual test substrate. In the absence of ATP, only oligopeptides shorter than five residues are hydrolyzed (such as succinyl-Leu-Tyr-|-NHMec, and Leu-Tyr-Leu-|-Tyr-Trp, in which cleavage of the -Tyr-|-Leu- and -Tyr-|-Trp bonds also occurs).</text>
        <dbReference type="EC" id="3.4.21.92"/>
    </reaction>
</comment>
<comment type="subunit">
    <text evidence="7">Component of the chloroplastic Clp protease core complex.</text>
</comment>
<dbReference type="GO" id="GO:0009570">
    <property type="term" value="C:chloroplast stroma"/>
    <property type="evidence" value="ECO:0007669"/>
    <property type="project" value="UniProtKB-SubCell"/>
</dbReference>
<evidence type="ECO:0000256" key="2">
    <source>
        <dbReference type="ARBA" id="ARBA00022640"/>
    </source>
</evidence>
<dbReference type="InterPro" id="IPR029045">
    <property type="entry name" value="ClpP/crotonase-like_dom_sf"/>
</dbReference>
<dbReference type="RefSeq" id="YP_009106069.1">
    <property type="nucleotide sequence ID" value="NC_025539.1"/>
</dbReference>
<dbReference type="GO" id="GO:0004176">
    <property type="term" value="F:ATP-dependent peptidase activity"/>
    <property type="evidence" value="ECO:0007669"/>
    <property type="project" value="InterPro"/>
</dbReference>
<reference evidence="13" key="1">
    <citation type="journal article" date="2014" name="BMC Evol. Biol.">
        <title>Chloroplast phylogenomic analysis resolves deep-level relationships within the green algal class Trebouxiophyceae.</title>
        <authorList>
            <person name="Lemieux C."/>
            <person name="Otis C."/>
            <person name="Turmel M."/>
        </authorList>
    </citation>
    <scope>NUCLEOTIDE SEQUENCE</scope>
</reference>
<evidence type="ECO:0000256" key="4">
    <source>
        <dbReference type="ARBA" id="ARBA00022801"/>
    </source>
</evidence>
<evidence type="ECO:0000256" key="8">
    <source>
        <dbReference type="PROSITE-ProRule" id="PRU10085"/>
    </source>
</evidence>
<dbReference type="EMBL" id="KM462878">
    <property type="protein sequence ID" value="AIT94830.1"/>
    <property type="molecule type" value="Genomic_DNA"/>
</dbReference>
<name>A0A097KNT6_9CHLO</name>
<sequence>MPIGVPKVEYRLPGEPEADWIDLYNCLYRERMLFLCQDLGDEVANQLISLMLYLNAEDPSQPFFMYINSLGGSVTCGIGVYDIMRYLQSGITTICMGTASSMASFVLAGGTYGRRLSLPNGRIMIHQPEGGSDGQASEILSESSEVNRIRKQIGLIYATRTQQSIERIARDMDRDQFMSADEAKSYGLIDFVARTSSEPNVDLGILKLLNNEPNGPQQFRELASAQSMEQAQEAIRNLPESANGGFEPFKTFGPENGFASEAQKKAAAEAAAKQAATKQLREDMKVLPMTRDIPINDTPTEDPEVILWSDLADISDVAIDTALPSDPDEELQLFAPNVLVVVDGGILLSPYKTMNQGSESLPRELPPKFRTGDAGNGAQSVTDENVDVSFVVQEIDSVHTSDEE</sequence>
<evidence type="ECO:0000256" key="1">
    <source>
        <dbReference type="ARBA" id="ARBA00007039"/>
    </source>
</evidence>
<evidence type="ECO:0000313" key="13">
    <source>
        <dbReference type="EMBL" id="AIT94830.1"/>
    </source>
</evidence>
<feature type="compositionally biased region" description="Basic and acidic residues" evidence="12">
    <location>
        <begin position="361"/>
        <end position="371"/>
    </location>
</feature>
<keyword evidence="2 13" id="KW-0934">Plastid</keyword>
<feature type="active site" evidence="8">
    <location>
        <position position="101"/>
    </location>
</feature>
<evidence type="ECO:0000256" key="5">
    <source>
        <dbReference type="ARBA" id="ARBA00022825"/>
    </source>
</evidence>